<proteinExistence type="predicted"/>
<accession>A0AAV6U6U6</accession>
<gene>
    <name evidence="1" type="ORF">JTE90_006273</name>
</gene>
<evidence type="ECO:0000313" key="1">
    <source>
        <dbReference type="EMBL" id="KAG8179910.1"/>
    </source>
</evidence>
<sequence>MNKHHSEQLIQQIAPKLLQMKKQTTAAQLFLKINSIKNALDALIDAKEWSKAKRVAAEVDPRYEEYVENCYKDFLRSEGNTSELADIDVIAAGFACREKPVGEAPRIGSKARHESLA</sequence>
<organism evidence="1 2">
    <name type="scientific">Oedothorax gibbosus</name>
    <dbReference type="NCBI Taxonomy" id="931172"/>
    <lineage>
        <taxon>Eukaryota</taxon>
        <taxon>Metazoa</taxon>
        <taxon>Ecdysozoa</taxon>
        <taxon>Arthropoda</taxon>
        <taxon>Chelicerata</taxon>
        <taxon>Arachnida</taxon>
        <taxon>Araneae</taxon>
        <taxon>Araneomorphae</taxon>
        <taxon>Entelegynae</taxon>
        <taxon>Araneoidea</taxon>
        <taxon>Linyphiidae</taxon>
        <taxon>Erigoninae</taxon>
        <taxon>Oedothorax</taxon>
    </lineage>
</organism>
<reference evidence="1 2" key="1">
    <citation type="journal article" date="2022" name="Nat. Ecol. Evol.">
        <title>A masculinizing supergene underlies an exaggerated male reproductive morph in a spider.</title>
        <authorList>
            <person name="Hendrickx F."/>
            <person name="De Corte Z."/>
            <person name="Sonet G."/>
            <person name="Van Belleghem S.M."/>
            <person name="Kostlbacher S."/>
            <person name="Vangestel C."/>
        </authorList>
    </citation>
    <scope>NUCLEOTIDE SEQUENCE [LARGE SCALE GENOMIC DNA]</scope>
    <source>
        <strain evidence="1">W744_W776</strain>
    </source>
</reference>
<name>A0AAV6U6U6_9ARAC</name>
<dbReference type="EMBL" id="JAFNEN010000597">
    <property type="protein sequence ID" value="KAG8179910.1"/>
    <property type="molecule type" value="Genomic_DNA"/>
</dbReference>
<dbReference type="AlphaFoldDB" id="A0AAV6U6U6"/>
<keyword evidence="2" id="KW-1185">Reference proteome</keyword>
<comment type="caution">
    <text evidence="1">The sequence shown here is derived from an EMBL/GenBank/DDBJ whole genome shotgun (WGS) entry which is preliminary data.</text>
</comment>
<protein>
    <submittedName>
        <fullName evidence="1">Uncharacterized protein</fullName>
    </submittedName>
</protein>
<dbReference type="Proteomes" id="UP000827092">
    <property type="component" value="Unassembled WGS sequence"/>
</dbReference>
<evidence type="ECO:0000313" key="2">
    <source>
        <dbReference type="Proteomes" id="UP000827092"/>
    </source>
</evidence>